<proteinExistence type="predicted"/>
<evidence type="ECO:0000259" key="4">
    <source>
        <dbReference type="PROSITE" id="PS50081"/>
    </source>
</evidence>
<dbReference type="Pfam" id="PF00130">
    <property type="entry name" value="C1_1"/>
    <property type="match status" value="2"/>
</dbReference>
<feature type="domain" description="Phorbol-ester/DAG-type" evidence="4">
    <location>
        <begin position="39"/>
        <end position="142"/>
    </location>
</feature>
<name>A0A7R9GGK3_9CRUS</name>
<evidence type="ECO:0000256" key="2">
    <source>
        <dbReference type="ARBA" id="ARBA00022833"/>
    </source>
</evidence>
<dbReference type="InterPro" id="IPR020454">
    <property type="entry name" value="DAG/PE-bd"/>
</dbReference>
<dbReference type="GO" id="GO:0005829">
    <property type="term" value="C:cytosol"/>
    <property type="evidence" value="ECO:0007669"/>
    <property type="project" value="TreeGrafter"/>
</dbReference>
<dbReference type="GO" id="GO:0035556">
    <property type="term" value="P:intracellular signal transduction"/>
    <property type="evidence" value="ECO:0007669"/>
    <property type="project" value="TreeGrafter"/>
</dbReference>
<protein>
    <recommendedName>
        <fullName evidence="4">Phorbol-ester/DAG-type domain-containing protein</fullName>
    </recommendedName>
</protein>
<evidence type="ECO:0000256" key="3">
    <source>
        <dbReference type="SAM" id="MobiDB-lite"/>
    </source>
</evidence>
<dbReference type="AlphaFoldDB" id="A0A7R9GGK3"/>
<evidence type="ECO:0000256" key="1">
    <source>
        <dbReference type="ARBA" id="ARBA00022723"/>
    </source>
</evidence>
<gene>
    <name evidence="5" type="ORF">NMOB1V02_LOCUS8009</name>
</gene>
<dbReference type="PRINTS" id="PR00008">
    <property type="entry name" value="DAGPEDOMAIN"/>
</dbReference>
<dbReference type="OrthoDB" id="6369273at2759"/>
<evidence type="ECO:0000313" key="5">
    <source>
        <dbReference type="EMBL" id="CAD7280349.1"/>
    </source>
</evidence>
<accession>A0A7R9GGK3</accession>
<evidence type="ECO:0000313" key="6">
    <source>
        <dbReference type="Proteomes" id="UP000678499"/>
    </source>
</evidence>
<feature type="region of interest" description="Disordered" evidence="3">
    <location>
        <begin position="1"/>
        <end position="25"/>
    </location>
</feature>
<dbReference type="Gene3D" id="3.30.60.20">
    <property type="match status" value="3"/>
</dbReference>
<dbReference type="InterPro" id="IPR002219">
    <property type="entry name" value="PKC_DAG/PE"/>
</dbReference>
<dbReference type="SUPFAM" id="SSF57889">
    <property type="entry name" value="Cysteine-rich domain"/>
    <property type="match status" value="3"/>
</dbReference>
<organism evidence="5">
    <name type="scientific">Notodromas monacha</name>
    <dbReference type="NCBI Taxonomy" id="399045"/>
    <lineage>
        <taxon>Eukaryota</taxon>
        <taxon>Metazoa</taxon>
        <taxon>Ecdysozoa</taxon>
        <taxon>Arthropoda</taxon>
        <taxon>Crustacea</taxon>
        <taxon>Oligostraca</taxon>
        <taxon>Ostracoda</taxon>
        <taxon>Podocopa</taxon>
        <taxon>Podocopida</taxon>
        <taxon>Cypridocopina</taxon>
        <taxon>Cypridoidea</taxon>
        <taxon>Cyprididae</taxon>
        <taxon>Notodromas</taxon>
    </lineage>
</organism>
<sequence>MSTMEREASMNGAGGATTIMKQRGRKGALKKKNVYMVKDHKFIPRFFKQPTFCSHCKDFMWRLDLEARNEESLGAFQMELKPSRVVLFFSMLRKLSRDPSLVLFARIPFFAHCRGFGKQGYQCQICSYVVHKRCHEFVTFICPGADKGADSDDSRTKHKFKVHSYSSPTFCDHCGTLLYGVFHQGMRCEGD</sequence>
<feature type="non-terminal residue" evidence="5">
    <location>
        <position position="191"/>
    </location>
</feature>
<dbReference type="PANTHER" id="PTHR22968:SF14">
    <property type="entry name" value="PROTEIN KINASE C"/>
    <property type="match status" value="1"/>
</dbReference>
<dbReference type="Proteomes" id="UP000678499">
    <property type="component" value="Unassembled WGS sequence"/>
</dbReference>
<keyword evidence="6" id="KW-1185">Reference proteome</keyword>
<dbReference type="EMBL" id="OA884143">
    <property type="protein sequence ID" value="CAD7280349.1"/>
    <property type="molecule type" value="Genomic_DNA"/>
</dbReference>
<dbReference type="GO" id="GO:0007200">
    <property type="term" value="P:phospholipase C-activating G protein-coupled receptor signaling pathway"/>
    <property type="evidence" value="ECO:0007669"/>
    <property type="project" value="TreeGrafter"/>
</dbReference>
<keyword evidence="1" id="KW-0479">Metal-binding</keyword>
<keyword evidence="2" id="KW-0862">Zinc</keyword>
<dbReference type="GO" id="GO:0008270">
    <property type="term" value="F:zinc ion binding"/>
    <property type="evidence" value="ECO:0007669"/>
    <property type="project" value="UniProtKB-KW"/>
</dbReference>
<feature type="domain" description="Phorbol-ester/DAG-type" evidence="4">
    <location>
        <begin position="157"/>
        <end position="191"/>
    </location>
</feature>
<dbReference type="PANTHER" id="PTHR22968">
    <property type="entry name" value="PROTEIN KINASE C, MU"/>
    <property type="match status" value="1"/>
</dbReference>
<dbReference type="EMBL" id="CAJPEX010002106">
    <property type="protein sequence ID" value="CAG0920501.1"/>
    <property type="molecule type" value="Genomic_DNA"/>
</dbReference>
<dbReference type="GO" id="GO:0016020">
    <property type="term" value="C:membrane"/>
    <property type="evidence" value="ECO:0007669"/>
    <property type="project" value="UniProtKB-SubCell"/>
</dbReference>
<reference evidence="5" key="1">
    <citation type="submission" date="2020-11" db="EMBL/GenBank/DDBJ databases">
        <authorList>
            <person name="Tran Van P."/>
        </authorList>
    </citation>
    <scope>NUCLEOTIDE SEQUENCE</scope>
</reference>
<dbReference type="GO" id="GO:0004674">
    <property type="term" value="F:protein serine/threonine kinase activity"/>
    <property type="evidence" value="ECO:0007669"/>
    <property type="project" value="UniProtKB-KW"/>
</dbReference>
<dbReference type="InterPro" id="IPR046349">
    <property type="entry name" value="C1-like_sf"/>
</dbReference>
<dbReference type="PROSITE" id="PS50081">
    <property type="entry name" value="ZF_DAG_PE_2"/>
    <property type="match status" value="2"/>
</dbReference>